<accession>A0ABD1THE1</accession>
<feature type="region of interest" description="Disordered" evidence="1">
    <location>
        <begin position="1"/>
        <end position="22"/>
    </location>
</feature>
<dbReference type="AlphaFoldDB" id="A0ABD1THE1"/>
<evidence type="ECO:0000313" key="3">
    <source>
        <dbReference type="Proteomes" id="UP001604336"/>
    </source>
</evidence>
<reference evidence="3" key="1">
    <citation type="submission" date="2024-07" db="EMBL/GenBank/DDBJ databases">
        <title>Two chromosome-level genome assemblies of Korean endemic species Abeliophyllum distichum and Forsythia ovata (Oleaceae).</title>
        <authorList>
            <person name="Jang H."/>
        </authorList>
    </citation>
    <scope>NUCLEOTIDE SEQUENCE [LARGE SCALE GENOMIC DNA]</scope>
</reference>
<evidence type="ECO:0000313" key="2">
    <source>
        <dbReference type="EMBL" id="KAL2512136.1"/>
    </source>
</evidence>
<evidence type="ECO:0000256" key="1">
    <source>
        <dbReference type="SAM" id="MobiDB-lite"/>
    </source>
</evidence>
<name>A0ABD1THE1_9LAMI</name>
<gene>
    <name evidence="2" type="ORF">Adt_17736</name>
</gene>
<keyword evidence="3" id="KW-1185">Reference proteome</keyword>
<dbReference type="Pfam" id="PF08284">
    <property type="entry name" value="RVP_2"/>
    <property type="match status" value="1"/>
</dbReference>
<dbReference type="Proteomes" id="UP001604336">
    <property type="component" value="Unassembled WGS sequence"/>
</dbReference>
<feature type="compositionally biased region" description="Low complexity" evidence="1">
    <location>
        <begin position="1"/>
        <end position="18"/>
    </location>
</feature>
<protein>
    <submittedName>
        <fullName evidence="2">Retrotrans gag domain-containing protein</fullName>
    </submittedName>
</protein>
<comment type="caution">
    <text evidence="2">The sequence shown here is derived from an EMBL/GenBank/DDBJ whole genome shotgun (WGS) entry which is preliminary data.</text>
</comment>
<dbReference type="EMBL" id="JBFOLK010000005">
    <property type="protein sequence ID" value="KAL2512136.1"/>
    <property type="molecule type" value="Genomic_DNA"/>
</dbReference>
<proteinExistence type="predicted"/>
<organism evidence="2 3">
    <name type="scientific">Abeliophyllum distichum</name>
    <dbReference type="NCBI Taxonomy" id="126358"/>
    <lineage>
        <taxon>Eukaryota</taxon>
        <taxon>Viridiplantae</taxon>
        <taxon>Streptophyta</taxon>
        <taxon>Embryophyta</taxon>
        <taxon>Tracheophyta</taxon>
        <taxon>Spermatophyta</taxon>
        <taxon>Magnoliopsida</taxon>
        <taxon>eudicotyledons</taxon>
        <taxon>Gunneridae</taxon>
        <taxon>Pentapetalae</taxon>
        <taxon>asterids</taxon>
        <taxon>lamiids</taxon>
        <taxon>Lamiales</taxon>
        <taxon>Oleaceae</taxon>
        <taxon>Forsythieae</taxon>
        <taxon>Abeliophyllum</taxon>
    </lineage>
</organism>
<sequence>MGQVSEGEIQEGIVGEQKSGSEEVEEVEKSVELSINLVVGLTTPRTMKLKGSINRKHETMGYGVITSTGLTIKLEEICRGVTLKLPNMLVEEDFLPLELGSSDVILGMQWLRKLGEDAGRLAKLDDDLYQCRNENQFAGRTRV</sequence>